<evidence type="ECO:0000259" key="11">
    <source>
        <dbReference type="Pfam" id="PF17921"/>
    </source>
</evidence>
<keyword evidence="6" id="KW-0378">Hydrolase</keyword>
<dbReference type="GeneID" id="68360039"/>
<accession>A0A9P8MM32</accession>
<dbReference type="Gene3D" id="3.10.20.370">
    <property type="match status" value="1"/>
</dbReference>
<dbReference type="Pfam" id="PF17917">
    <property type="entry name" value="RT_RNaseH"/>
    <property type="match status" value="1"/>
</dbReference>
<dbReference type="InterPro" id="IPR041588">
    <property type="entry name" value="Integrase_H2C2"/>
</dbReference>
<evidence type="ECO:0000256" key="2">
    <source>
        <dbReference type="ARBA" id="ARBA00022679"/>
    </source>
</evidence>
<dbReference type="Pfam" id="PF17921">
    <property type="entry name" value="Integrase_H2C2"/>
    <property type="match status" value="1"/>
</dbReference>
<evidence type="ECO:0000256" key="1">
    <source>
        <dbReference type="ARBA" id="ARBA00004173"/>
    </source>
</evidence>
<dbReference type="InterPro" id="IPR012337">
    <property type="entry name" value="RNaseH-like_sf"/>
</dbReference>
<keyword evidence="7 12" id="KW-0695">RNA-directed DNA polymerase</keyword>
<evidence type="ECO:0000256" key="3">
    <source>
        <dbReference type="ARBA" id="ARBA00022695"/>
    </source>
</evidence>
<evidence type="ECO:0000256" key="7">
    <source>
        <dbReference type="ARBA" id="ARBA00022918"/>
    </source>
</evidence>
<comment type="subcellular location">
    <subcellularLocation>
        <location evidence="1">Mitochondrion</location>
    </subcellularLocation>
</comment>
<dbReference type="InterPro" id="IPR041373">
    <property type="entry name" value="RT_RNaseH"/>
</dbReference>
<dbReference type="InterPro" id="IPR043502">
    <property type="entry name" value="DNA/RNA_pol_sf"/>
</dbReference>
<reference evidence="12" key="1">
    <citation type="submission" date="2021-09" db="EMBL/GenBank/DDBJ databases">
        <title>A high-quality genome of the endoparasitic fungus Hirsutella rhossiliensis with a comparison of Hirsutella genomes reveals transposable elements contributing to genome size variation.</title>
        <authorList>
            <person name="Lin R."/>
            <person name="Jiao Y."/>
            <person name="Sun X."/>
            <person name="Ling J."/>
            <person name="Xie B."/>
            <person name="Cheng X."/>
        </authorList>
    </citation>
    <scope>NUCLEOTIDE SEQUENCE</scope>
    <source>
        <strain evidence="12">HR02</strain>
    </source>
</reference>
<dbReference type="GO" id="GO:0003964">
    <property type="term" value="F:RNA-directed DNA polymerase activity"/>
    <property type="evidence" value="ECO:0007669"/>
    <property type="project" value="UniProtKB-KW"/>
</dbReference>
<dbReference type="Gene3D" id="3.10.10.10">
    <property type="entry name" value="HIV Type 1 Reverse Transcriptase, subunit A, domain 1"/>
    <property type="match status" value="1"/>
</dbReference>
<dbReference type="PANTHER" id="PTHR37984">
    <property type="entry name" value="PROTEIN CBG26694"/>
    <property type="match status" value="1"/>
</dbReference>
<evidence type="ECO:0000259" key="9">
    <source>
        <dbReference type="Pfam" id="PF00078"/>
    </source>
</evidence>
<dbReference type="RefSeq" id="XP_044715332.1">
    <property type="nucleotide sequence ID" value="XM_044869381.1"/>
</dbReference>
<dbReference type="Gene3D" id="3.30.70.270">
    <property type="match status" value="2"/>
</dbReference>
<keyword evidence="2" id="KW-0808">Transferase</keyword>
<dbReference type="InterPro" id="IPR000477">
    <property type="entry name" value="RT_dom"/>
</dbReference>
<dbReference type="SUPFAM" id="SSF53098">
    <property type="entry name" value="Ribonuclease H-like"/>
    <property type="match status" value="1"/>
</dbReference>
<dbReference type="InterPro" id="IPR043128">
    <property type="entry name" value="Rev_trsase/Diguanyl_cyclase"/>
</dbReference>
<feature type="domain" description="Integrase zinc-binding" evidence="11">
    <location>
        <begin position="408"/>
        <end position="449"/>
    </location>
</feature>
<evidence type="ECO:0000256" key="4">
    <source>
        <dbReference type="ARBA" id="ARBA00022722"/>
    </source>
</evidence>
<dbReference type="PANTHER" id="PTHR37984:SF5">
    <property type="entry name" value="PROTEIN NYNRIN-LIKE"/>
    <property type="match status" value="1"/>
</dbReference>
<dbReference type="GO" id="GO:0003676">
    <property type="term" value="F:nucleic acid binding"/>
    <property type="evidence" value="ECO:0007669"/>
    <property type="project" value="InterPro"/>
</dbReference>
<name>A0A9P8MM32_9HYPO</name>
<comment type="caution">
    <text evidence="12">The sequence shown here is derived from an EMBL/GenBank/DDBJ whole genome shotgun (WGS) entry which is preliminary data.</text>
</comment>
<evidence type="ECO:0000256" key="5">
    <source>
        <dbReference type="ARBA" id="ARBA00022759"/>
    </source>
</evidence>
<protein>
    <submittedName>
        <fullName evidence="12">Reverse transcriptase (RNA-dependent DNA polymerase) domain-containing protein</fullName>
    </submittedName>
</protein>
<evidence type="ECO:0000313" key="13">
    <source>
        <dbReference type="Proteomes" id="UP000824596"/>
    </source>
</evidence>
<dbReference type="GO" id="GO:0005739">
    <property type="term" value="C:mitochondrion"/>
    <property type="evidence" value="ECO:0007669"/>
    <property type="project" value="UniProtKB-SubCell"/>
</dbReference>
<feature type="domain" description="Reverse transcriptase RNase H-like" evidence="10">
    <location>
        <begin position="166"/>
        <end position="271"/>
    </location>
</feature>
<dbReference type="Pfam" id="PF00078">
    <property type="entry name" value="RVT_1"/>
    <property type="match status" value="1"/>
</dbReference>
<keyword evidence="5" id="KW-0255">Endonuclease</keyword>
<dbReference type="InterPro" id="IPR036397">
    <property type="entry name" value="RNaseH_sf"/>
</dbReference>
<evidence type="ECO:0000313" key="12">
    <source>
        <dbReference type="EMBL" id="KAH0957818.1"/>
    </source>
</evidence>
<dbReference type="Proteomes" id="UP000824596">
    <property type="component" value="Unassembled WGS sequence"/>
</dbReference>
<dbReference type="CDD" id="cd09274">
    <property type="entry name" value="RNase_HI_RT_Ty3"/>
    <property type="match status" value="1"/>
</dbReference>
<dbReference type="SUPFAM" id="SSF56672">
    <property type="entry name" value="DNA/RNA polymerases"/>
    <property type="match status" value="1"/>
</dbReference>
<dbReference type="InterPro" id="IPR050951">
    <property type="entry name" value="Retrovirus_Pol_polyprotein"/>
</dbReference>
<evidence type="ECO:0000256" key="6">
    <source>
        <dbReference type="ARBA" id="ARBA00022801"/>
    </source>
</evidence>
<organism evidence="12 13">
    <name type="scientific">Hirsutella rhossiliensis</name>
    <dbReference type="NCBI Taxonomy" id="111463"/>
    <lineage>
        <taxon>Eukaryota</taxon>
        <taxon>Fungi</taxon>
        <taxon>Dikarya</taxon>
        <taxon>Ascomycota</taxon>
        <taxon>Pezizomycotina</taxon>
        <taxon>Sordariomycetes</taxon>
        <taxon>Hypocreomycetidae</taxon>
        <taxon>Hypocreales</taxon>
        <taxon>Ophiocordycipitaceae</taxon>
        <taxon>Hirsutella</taxon>
    </lineage>
</organism>
<dbReference type="GO" id="GO:0004519">
    <property type="term" value="F:endonuclease activity"/>
    <property type="evidence" value="ECO:0007669"/>
    <property type="project" value="UniProtKB-KW"/>
</dbReference>
<keyword evidence="4" id="KW-0540">Nuclease</keyword>
<dbReference type="Gene3D" id="3.30.420.10">
    <property type="entry name" value="Ribonuclease H-like superfamily/Ribonuclease H"/>
    <property type="match status" value="1"/>
</dbReference>
<keyword evidence="8" id="KW-0496">Mitochondrion</keyword>
<dbReference type="GO" id="GO:0016787">
    <property type="term" value="F:hydrolase activity"/>
    <property type="evidence" value="ECO:0007669"/>
    <property type="project" value="UniProtKB-KW"/>
</dbReference>
<proteinExistence type="predicted"/>
<keyword evidence="3" id="KW-0548">Nucleotidyltransferase</keyword>
<feature type="domain" description="Reverse transcriptase" evidence="9">
    <location>
        <begin position="30"/>
        <end position="90"/>
    </location>
</feature>
<gene>
    <name evidence="12" type="ORF">HRG_10911</name>
</gene>
<keyword evidence="13" id="KW-1185">Reference proteome</keyword>
<sequence length="596" mass="68375">MSREELLVLRKTLKDLLDRGFIRATRPIPTALIAETLQNLAKAKWFTKLDVVAAFHKIRMAPGHEGKTAFRTRFGLYEWLVCPFGLSGAPRAIREWEALTTVKGVRSFLGFANYYRIFIPDYAKITQSLDALLKKGTAFHWGRAENEAFQELKRRFCESPVLKQWDPSLPTFLETDCSGYALGGVLSQEGPDGRRHACAFFSKRLSPAEYNYPIHDKEMLAIMRCLDNWNAELRSCGPFTILTDHRNLEYFMTRQKLTERQSRWAAELSQFDFKLEYRPGSEAVVPDALSRREQDKPQGIDDEREQGRMIQLIPDSAIPSSTRACINAMSSDCSEASTLPKMKVFEVADLQQLWDETVAKDSIFRAAYKAVRDRERAFPPSLGLKIQISECAIDAGKRLTFRDRIWSHDSVATGHPGREGTLAIVARRFYWPGQSQLVRRVITDFTECHGVTQKLSTAYHPQTDGGPERMNQEIEAYLRAYVSDQDQPLFAEHGYHVDPISVEESEEPPRHREESRADSLLSRLQEVNEYMQAVMASSQQQQEEAANAKRQPAERFEVGDKVWLSMANYRSPRPCKKLDWLHHKYTVTKIRLLAKR</sequence>
<dbReference type="AlphaFoldDB" id="A0A9P8MM32"/>
<evidence type="ECO:0000259" key="10">
    <source>
        <dbReference type="Pfam" id="PF17917"/>
    </source>
</evidence>
<evidence type="ECO:0000256" key="8">
    <source>
        <dbReference type="ARBA" id="ARBA00023128"/>
    </source>
</evidence>
<dbReference type="FunFam" id="3.30.70.270:FF:000063">
    <property type="entry name" value="Zinc knuckle domaincontaining protein"/>
    <property type="match status" value="1"/>
</dbReference>
<dbReference type="OrthoDB" id="3563554at2759"/>
<dbReference type="EMBL" id="JAIZPD010000018">
    <property type="protein sequence ID" value="KAH0957818.1"/>
    <property type="molecule type" value="Genomic_DNA"/>
</dbReference>